<evidence type="ECO:0000256" key="4">
    <source>
        <dbReference type="ARBA" id="ARBA00022989"/>
    </source>
</evidence>
<dbReference type="EMBL" id="BARS01003395">
    <property type="protein sequence ID" value="GAF82197.1"/>
    <property type="molecule type" value="Genomic_DNA"/>
</dbReference>
<evidence type="ECO:0008006" key="8">
    <source>
        <dbReference type="Google" id="ProtNLM"/>
    </source>
</evidence>
<evidence type="ECO:0000256" key="5">
    <source>
        <dbReference type="ARBA" id="ARBA00023136"/>
    </source>
</evidence>
<dbReference type="AlphaFoldDB" id="X0T1Z0"/>
<dbReference type="PANTHER" id="PTHR11101">
    <property type="entry name" value="PHOSPHATE TRANSPORTER"/>
    <property type="match status" value="1"/>
</dbReference>
<feature type="transmembrane region" description="Helical" evidence="6">
    <location>
        <begin position="204"/>
        <end position="226"/>
    </location>
</feature>
<dbReference type="Pfam" id="PF01384">
    <property type="entry name" value="PHO4"/>
    <property type="match status" value="1"/>
</dbReference>
<reference evidence="7" key="1">
    <citation type="journal article" date="2014" name="Front. Microbiol.">
        <title>High frequency of phylogenetically diverse reductive dehalogenase-homologous genes in deep subseafloor sedimentary metagenomes.</title>
        <authorList>
            <person name="Kawai M."/>
            <person name="Futagami T."/>
            <person name="Toyoda A."/>
            <person name="Takaki Y."/>
            <person name="Nishi S."/>
            <person name="Hori S."/>
            <person name="Arai W."/>
            <person name="Tsubouchi T."/>
            <person name="Morono Y."/>
            <person name="Uchiyama I."/>
            <person name="Ito T."/>
            <person name="Fujiyama A."/>
            <person name="Inagaki F."/>
            <person name="Takami H."/>
        </authorList>
    </citation>
    <scope>NUCLEOTIDE SEQUENCE</scope>
    <source>
        <strain evidence="7">Expedition CK06-06</strain>
    </source>
</reference>
<feature type="transmembrane region" description="Helical" evidence="6">
    <location>
        <begin position="36"/>
        <end position="55"/>
    </location>
</feature>
<keyword evidence="3 6" id="KW-0812">Transmembrane</keyword>
<keyword evidence="5 6" id="KW-0472">Membrane</keyword>
<evidence type="ECO:0000256" key="1">
    <source>
        <dbReference type="ARBA" id="ARBA00004141"/>
    </source>
</evidence>
<keyword evidence="4 6" id="KW-1133">Transmembrane helix</keyword>
<comment type="caution">
    <text evidence="7">The sequence shown here is derived from an EMBL/GenBank/DDBJ whole genome shotgun (WGS) entry which is preliminary data.</text>
</comment>
<evidence type="ECO:0000313" key="7">
    <source>
        <dbReference type="EMBL" id="GAF82197.1"/>
    </source>
</evidence>
<gene>
    <name evidence="7" type="ORF">S01H1_06581</name>
</gene>
<feature type="transmembrane region" description="Helical" evidence="6">
    <location>
        <begin position="75"/>
        <end position="95"/>
    </location>
</feature>
<accession>X0T1Z0</accession>
<name>X0T1Z0_9ZZZZ</name>
<protein>
    <recommendedName>
        <fullName evidence="8">Phosphate transporter</fullName>
    </recommendedName>
</protein>
<feature type="transmembrane region" description="Helical" evidence="6">
    <location>
        <begin position="101"/>
        <end position="122"/>
    </location>
</feature>
<dbReference type="InterPro" id="IPR001204">
    <property type="entry name" value="Phos_transporter"/>
</dbReference>
<feature type="transmembrane region" description="Helical" evidence="6">
    <location>
        <begin position="289"/>
        <end position="311"/>
    </location>
</feature>
<feature type="transmembrane region" description="Helical" evidence="6">
    <location>
        <begin position="246"/>
        <end position="277"/>
    </location>
</feature>
<feature type="transmembrane region" description="Helical" evidence="6">
    <location>
        <begin position="169"/>
        <end position="192"/>
    </location>
</feature>
<proteinExistence type="predicted"/>
<feature type="transmembrane region" description="Helical" evidence="6">
    <location>
        <begin position="129"/>
        <end position="149"/>
    </location>
</feature>
<evidence type="ECO:0000256" key="6">
    <source>
        <dbReference type="SAM" id="Phobius"/>
    </source>
</evidence>
<dbReference type="GO" id="GO:0005315">
    <property type="term" value="F:phosphate transmembrane transporter activity"/>
    <property type="evidence" value="ECO:0007669"/>
    <property type="project" value="InterPro"/>
</dbReference>
<keyword evidence="2" id="KW-0813">Transport</keyword>
<dbReference type="PANTHER" id="PTHR11101:SF80">
    <property type="entry name" value="PHOSPHATE TRANSPORTER"/>
    <property type="match status" value="1"/>
</dbReference>
<evidence type="ECO:0000256" key="2">
    <source>
        <dbReference type="ARBA" id="ARBA00022448"/>
    </source>
</evidence>
<dbReference type="GO" id="GO:0016020">
    <property type="term" value="C:membrane"/>
    <property type="evidence" value="ECO:0007669"/>
    <property type="project" value="UniProtKB-SubCell"/>
</dbReference>
<comment type="subcellular location">
    <subcellularLocation>
        <location evidence="1">Membrane</location>
        <topology evidence="1">Multi-pass membrane protein</topology>
    </subcellularLocation>
</comment>
<dbReference type="GO" id="GO:0035435">
    <property type="term" value="P:phosphate ion transmembrane transport"/>
    <property type="evidence" value="ECO:0007669"/>
    <property type="project" value="TreeGrafter"/>
</dbReference>
<evidence type="ECO:0000256" key="3">
    <source>
        <dbReference type="ARBA" id="ARBA00022692"/>
    </source>
</evidence>
<sequence length="319" mass="32669">MSSLVPLLLAGFYVGWNIGANDAGNCIGTTVGSGLLRYRSAMILVSIFAVLGALLQGGKVMETLGTGIVSTELTVTAVVIALLCSGVFVTVATLFRLPVSTSQVIVGGIAGVGLAVGADLNVGKVISIVEIWVICPILTAIIAIGIYWVSKTLLRRSSSNSFWQRVPHALLILSACYLAFSLGANHVGTAMGPITNLGLNISTLWISVLGGFAMASGTLTFGHRVTQTVGGGIAPLDPVSAYSAQLAAALAVHFFTLYGIPVSTSQAVVGAIIGVGILQGVRTVRKKKLVGIAAGWVAAPTAAGLFSFALYRVVLALTA</sequence>
<organism evidence="7">
    <name type="scientific">marine sediment metagenome</name>
    <dbReference type="NCBI Taxonomy" id="412755"/>
    <lineage>
        <taxon>unclassified sequences</taxon>
        <taxon>metagenomes</taxon>
        <taxon>ecological metagenomes</taxon>
    </lineage>
</organism>